<feature type="region of interest" description="Disordered" evidence="1">
    <location>
        <begin position="1"/>
        <end position="40"/>
    </location>
</feature>
<protein>
    <submittedName>
        <fullName evidence="2">Uncharacterized protein</fullName>
    </submittedName>
</protein>
<proteinExistence type="predicted"/>
<feature type="compositionally biased region" description="Basic and acidic residues" evidence="1">
    <location>
        <begin position="1"/>
        <end position="10"/>
    </location>
</feature>
<reference evidence="2" key="2">
    <citation type="submission" date="2020-09" db="EMBL/GenBank/DDBJ databases">
        <authorList>
            <person name="Sun Q."/>
            <person name="Ohkuma M."/>
        </authorList>
    </citation>
    <scope>NUCLEOTIDE SEQUENCE</scope>
    <source>
        <strain evidence="2">JCM 4714</strain>
    </source>
</reference>
<evidence type="ECO:0000313" key="3">
    <source>
        <dbReference type="Proteomes" id="UP000655443"/>
    </source>
</evidence>
<feature type="compositionally biased region" description="Low complexity" evidence="1">
    <location>
        <begin position="24"/>
        <end position="34"/>
    </location>
</feature>
<dbReference type="EMBL" id="BMVG01000001">
    <property type="protein sequence ID" value="GHD98544.1"/>
    <property type="molecule type" value="Genomic_DNA"/>
</dbReference>
<evidence type="ECO:0000256" key="1">
    <source>
        <dbReference type="SAM" id="MobiDB-lite"/>
    </source>
</evidence>
<reference evidence="2" key="1">
    <citation type="journal article" date="2014" name="Int. J. Syst. Evol. Microbiol.">
        <title>Complete genome sequence of Corynebacterium casei LMG S-19264T (=DSM 44701T), isolated from a smear-ripened cheese.</title>
        <authorList>
            <consortium name="US DOE Joint Genome Institute (JGI-PGF)"/>
            <person name="Walter F."/>
            <person name="Albersmeier A."/>
            <person name="Kalinowski J."/>
            <person name="Ruckert C."/>
        </authorList>
    </citation>
    <scope>NUCLEOTIDE SEQUENCE</scope>
    <source>
        <strain evidence="2">JCM 4714</strain>
    </source>
</reference>
<dbReference type="Proteomes" id="UP000655443">
    <property type="component" value="Unassembled WGS sequence"/>
</dbReference>
<comment type="caution">
    <text evidence="2">The sequence shown here is derived from an EMBL/GenBank/DDBJ whole genome shotgun (WGS) entry which is preliminary data.</text>
</comment>
<keyword evidence="3" id="KW-1185">Reference proteome</keyword>
<sequence length="94" mass="10540">MMATHHDGKLTRHPPTQPEPISHPLLQQQLPSQPMRRHPPLLAVLTGKRHIKPRVSHRHGQRLNLTSEGRARLPHVMDPGQKLNELTSVSISAG</sequence>
<accession>A0A919CZU8</accession>
<evidence type="ECO:0000313" key="2">
    <source>
        <dbReference type="EMBL" id="GHD98544.1"/>
    </source>
</evidence>
<gene>
    <name evidence="2" type="ORF">GCM10010339_06140</name>
</gene>
<dbReference type="AlphaFoldDB" id="A0A919CZU8"/>
<organism evidence="2 3">
    <name type="scientific">Streptomyces alanosinicus</name>
    <dbReference type="NCBI Taxonomy" id="68171"/>
    <lineage>
        <taxon>Bacteria</taxon>
        <taxon>Bacillati</taxon>
        <taxon>Actinomycetota</taxon>
        <taxon>Actinomycetes</taxon>
        <taxon>Kitasatosporales</taxon>
        <taxon>Streptomycetaceae</taxon>
        <taxon>Streptomyces</taxon>
    </lineage>
</organism>
<name>A0A919CZU8_9ACTN</name>